<dbReference type="GO" id="GO:0009055">
    <property type="term" value="F:electron transfer activity"/>
    <property type="evidence" value="ECO:0007669"/>
    <property type="project" value="InterPro"/>
</dbReference>
<comment type="caution">
    <text evidence="6">The sequence shown here is derived from an EMBL/GenBank/DDBJ whole genome shotgun (WGS) entry which is preliminary data.</text>
</comment>
<evidence type="ECO:0000256" key="2">
    <source>
        <dbReference type="ARBA" id="ARBA00022723"/>
    </source>
</evidence>
<keyword evidence="3 4" id="KW-0408">Iron</keyword>
<evidence type="ECO:0000313" key="6">
    <source>
        <dbReference type="EMBL" id="ESU29919.1"/>
    </source>
</evidence>
<feature type="domain" description="Cytochrome c" evidence="5">
    <location>
        <begin position="50"/>
        <end position="140"/>
    </location>
</feature>
<dbReference type="EMBL" id="AVGG01000001">
    <property type="protein sequence ID" value="ESU29919.1"/>
    <property type="molecule type" value="Genomic_DNA"/>
</dbReference>
<dbReference type="InterPro" id="IPR036909">
    <property type="entry name" value="Cyt_c-like_dom_sf"/>
</dbReference>
<evidence type="ECO:0000256" key="3">
    <source>
        <dbReference type="ARBA" id="ARBA00023004"/>
    </source>
</evidence>
<gene>
    <name evidence="6" type="ORF">FLJC2902T_03990</name>
</gene>
<dbReference type="eggNOG" id="COG4654">
    <property type="taxonomic scope" value="Bacteria"/>
</dbReference>
<name>V6STX9_9FLAO</name>
<organism evidence="6 7">
    <name type="scientific">Flavobacterium limnosediminis JC2902</name>
    <dbReference type="NCBI Taxonomy" id="1341181"/>
    <lineage>
        <taxon>Bacteria</taxon>
        <taxon>Pseudomonadati</taxon>
        <taxon>Bacteroidota</taxon>
        <taxon>Flavobacteriia</taxon>
        <taxon>Flavobacteriales</taxon>
        <taxon>Flavobacteriaceae</taxon>
        <taxon>Flavobacterium</taxon>
    </lineage>
</organism>
<dbReference type="PROSITE" id="PS51007">
    <property type="entry name" value="CYTC"/>
    <property type="match status" value="1"/>
</dbReference>
<evidence type="ECO:0000259" key="5">
    <source>
        <dbReference type="PROSITE" id="PS51007"/>
    </source>
</evidence>
<dbReference type="SUPFAM" id="SSF46626">
    <property type="entry name" value="Cytochrome c"/>
    <property type="match status" value="1"/>
</dbReference>
<accession>V6STX9</accession>
<evidence type="ECO:0000256" key="4">
    <source>
        <dbReference type="PROSITE-ProRule" id="PRU00433"/>
    </source>
</evidence>
<keyword evidence="1 4" id="KW-0349">Heme</keyword>
<evidence type="ECO:0000313" key="7">
    <source>
        <dbReference type="Proteomes" id="UP000018004"/>
    </source>
</evidence>
<evidence type="ECO:0000256" key="1">
    <source>
        <dbReference type="ARBA" id="ARBA00022617"/>
    </source>
</evidence>
<dbReference type="Gene3D" id="1.10.760.10">
    <property type="entry name" value="Cytochrome c-like domain"/>
    <property type="match status" value="1"/>
</dbReference>
<dbReference type="GO" id="GO:0020037">
    <property type="term" value="F:heme binding"/>
    <property type="evidence" value="ECO:0007669"/>
    <property type="project" value="InterPro"/>
</dbReference>
<dbReference type="Pfam" id="PF00034">
    <property type="entry name" value="Cytochrom_C"/>
    <property type="match status" value="1"/>
</dbReference>
<protein>
    <submittedName>
        <fullName evidence="6">Cytochrome c551/c552 family protein</fullName>
    </submittedName>
</protein>
<keyword evidence="2 4" id="KW-0479">Metal-binding</keyword>
<sequence length="141" mass="15946">MSFTKRTEAYKMKKTILLISLLITLISCKKEKEEEKEPLYPEIKKSAEEVSMELGKEIFNGKGTCHTCHKPNEKLIGPPLALIAKTYKEKGASIPDFLTEKSGPIVDPKQYTMMKANFTITKALTDEERKALETYILSFGP</sequence>
<dbReference type="STRING" id="1341181.FLJC2902T_03990"/>
<proteinExistence type="predicted"/>
<dbReference type="PATRIC" id="fig|1341181.4.peg.391"/>
<dbReference type="GO" id="GO:0046872">
    <property type="term" value="F:metal ion binding"/>
    <property type="evidence" value="ECO:0007669"/>
    <property type="project" value="UniProtKB-KW"/>
</dbReference>
<dbReference type="PROSITE" id="PS51257">
    <property type="entry name" value="PROKAR_LIPOPROTEIN"/>
    <property type="match status" value="1"/>
</dbReference>
<dbReference type="InterPro" id="IPR009056">
    <property type="entry name" value="Cyt_c-like_dom"/>
</dbReference>
<keyword evidence="7" id="KW-1185">Reference proteome</keyword>
<dbReference type="Proteomes" id="UP000018004">
    <property type="component" value="Unassembled WGS sequence"/>
</dbReference>
<reference evidence="6 7" key="1">
    <citation type="submission" date="2013-08" db="EMBL/GenBank/DDBJ databases">
        <title>Flavobacterium limnosediminis JC2902 genome sequencing.</title>
        <authorList>
            <person name="Lee K."/>
            <person name="Yi H."/>
            <person name="Park S."/>
            <person name="Chun J."/>
        </authorList>
    </citation>
    <scope>NUCLEOTIDE SEQUENCE [LARGE SCALE GENOMIC DNA]</scope>
    <source>
        <strain evidence="6 7">JC2902</strain>
    </source>
</reference>
<dbReference type="AlphaFoldDB" id="V6STX9"/>